<evidence type="ECO:0000256" key="1">
    <source>
        <dbReference type="SAM" id="Phobius"/>
    </source>
</evidence>
<dbReference type="Proteomes" id="UP000078546">
    <property type="component" value="Unassembled WGS sequence"/>
</dbReference>
<accession>A0A1A8XCL0</accession>
<dbReference type="Pfam" id="PF05795">
    <property type="entry name" value="Plasmodium_Vir"/>
    <property type="match status" value="1"/>
</dbReference>
<evidence type="ECO:0000313" key="2">
    <source>
        <dbReference type="EMBL" id="SBT02435.1"/>
    </source>
</evidence>
<keyword evidence="1" id="KW-0812">Transmembrane</keyword>
<dbReference type="InterPro" id="IPR008780">
    <property type="entry name" value="Plasmodium_Vir"/>
</dbReference>
<gene>
    <name evidence="2" type="ORF">POVCU1_076830</name>
</gene>
<name>A0A1A8XCL0_PLAOA</name>
<proteinExistence type="predicted"/>
<protein>
    <submittedName>
        <fullName evidence="2">PIR Superfamily Protein</fullName>
    </submittedName>
</protein>
<dbReference type="AlphaFoldDB" id="A0A1A8XCL0"/>
<dbReference type="EMBL" id="FLQV01003409">
    <property type="protein sequence ID" value="SBT02435.1"/>
    <property type="molecule type" value="Genomic_DNA"/>
</dbReference>
<keyword evidence="1" id="KW-1133">Transmembrane helix</keyword>
<feature type="transmembrane region" description="Helical" evidence="1">
    <location>
        <begin position="281"/>
        <end position="302"/>
    </location>
</feature>
<reference evidence="3" key="1">
    <citation type="submission" date="2016-05" db="EMBL/GenBank/DDBJ databases">
        <authorList>
            <person name="Naeem Raeece"/>
        </authorList>
    </citation>
    <scope>NUCLEOTIDE SEQUENCE [LARGE SCALE GENOMIC DNA]</scope>
</reference>
<sequence length="359" mass="42166">MTTPGDNFTFNELKEVYEFLGNTKFGKIYGEFKNENSNEKDGEKNCKEIKDSFLSNDIDQDIQLKLCDNLYKVIVHVNEMNNEIFNGINKDDKLYCFSLKYWLYDHIDKTSIRMGINVDEIFEKWQNGIKNKIDNKLSNPCIFRKLEWEHREKLKSIYAFMLLYYDNINSIREKANVDCKYVNFFGTGLKAYYESVRYCSKKQPPDDYCKEFNELKNIYGLGEIYWETSKEYEKYNSDRNNSEHCALKIESSNNPLHLSYWYDEKKLHLSNQPIDFHKSTIISASTALGTSAGISAFLLYLFKFTNIRSFFGYGKKKDNTMFLNVDEGGHYITFPISESKHNNLGNNEYNISYLSLGNT</sequence>
<evidence type="ECO:0000313" key="3">
    <source>
        <dbReference type="Proteomes" id="UP000078546"/>
    </source>
</evidence>
<organism evidence="2 3">
    <name type="scientific">Plasmodium ovale curtisi</name>
    <dbReference type="NCBI Taxonomy" id="864141"/>
    <lineage>
        <taxon>Eukaryota</taxon>
        <taxon>Sar</taxon>
        <taxon>Alveolata</taxon>
        <taxon>Apicomplexa</taxon>
        <taxon>Aconoidasida</taxon>
        <taxon>Haemosporida</taxon>
        <taxon>Plasmodiidae</taxon>
        <taxon>Plasmodium</taxon>
        <taxon>Plasmodium (Plasmodium)</taxon>
    </lineage>
</organism>
<keyword evidence="1" id="KW-0472">Membrane</keyword>